<dbReference type="RefSeq" id="WP_379809509.1">
    <property type="nucleotide sequence ID" value="NZ_JBHUOL010000025.1"/>
</dbReference>
<dbReference type="Pfam" id="PF11845">
    <property type="entry name" value="Tll0287-like"/>
    <property type="match status" value="1"/>
</dbReference>
<keyword evidence="1 4" id="KW-0349">Heme</keyword>
<reference evidence="7" key="1">
    <citation type="journal article" date="2019" name="Int. J. Syst. Evol. Microbiol.">
        <title>The Global Catalogue of Microorganisms (GCM) 10K type strain sequencing project: providing services to taxonomists for standard genome sequencing and annotation.</title>
        <authorList>
            <consortium name="The Broad Institute Genomics Platform"/>
            <consortium name="The Broad Institute Genome Sequencing Center for Infectious Disease"/>
            <person name="Wu L."/>
            <person name="Ma J."/>
        </authorList>
    </citation>
    <scope>NUCLEOTIDE SEQUENCE [LARGE SCALE GENOMIC DNA]</scope>
    <source>
        <strain evidence="7">KCTC 52644</strain>
    </source>
</reference>
<dbReference type="SUPFAM" id="SSF46626">
    <property type="entry name" value="Cytochrome c"/>
    <property type="match status" value="1"/>
</dbReference>
<evidence type="ECO:0000256" key="1">
    <source>
        <dbReference type="ARBA" id="ARBA00022617"/>
    </source>
</evidence>
<dbReference type="InterPro" id="IPR009056">
    <property type="entry name" value="Cyt_c-like_dom"/>
</dbReference>
<evidence type="ECO:0000256" key="3">
    <source>
        <dbReference type="ARBA" id="ARBA00023004"/>
    </source>
</evidence>
<dbReference type="PROSITE" id="PS51007">
    <property type="entry name" value="CYTC"/>
    <property type="match status" value="1"/>
</dbReference>
<keyword evidence="7" id="KW-1185">Reference proteome</keyword>
<comment type="caution">
    <text evidence="6">The sequence shown here is derived from an EMBL/GenBank/DDBJ whole genome shotgun (WGS) entry which is preliminary data.</text>
</comment>
<dbReference type="InterPro" id="IPR036909">
    <property type="entry name" value="Cyt_c-like_dom_sf"/>
</dbReference>
<name>A0ABW5ZCJ1_9FLAO</name>
<dbReference type="PROSITE" id="PS51257">
    <property type="entry name" value="PROKAR_LIPOPROTEIN"/>
    <property type="match status" value="1"/>
</dbReference>
<protein>
    <submittedName>
        <fullName evidence="6">DUF3365 domain-containing protein</fullName>
    </submittedName>
</protein>
<feature type="domain" description="Cytochrome c" evidence="5">
    <location>
        <begin position="35"/>
        <end position="134"/>
    </location>
</feature>
<organism evidence="6 7">
    <name type="scientific">Flavobacterium ardleyense</name>
    <dbReference type="NCBI Taxonomy" id="2038737"/>
    <lineage>
        <taxon>Bacteria</taxon>
        <taxon>Pseudomonadati</taxon>
        <taxon>Bacteroidota</taxon>
        <taxon>Flavobacteriia</taxon>
        <taxon>Flavobacteriales</taxon>
        <taxon>Flavobacteriaceae</taxon>
        <taxon>Flavobacterium</taxon>
    </lineage>
</organism>
<dbReference type="InterPro" id="IPR021796">
    <property type="entry name" value="Tll0287-like_dom"/>
</dbReference>
<proteinExistence type="predicted"/>
<keyword evidence="2 4" id="KW-0479">Metal-binding</keyword>
<dbReference type="Proteomes" id="UP001597549">
    <property type="component" value="Unassembled WGS sequence"/>
</dbReference>
<gene>
    <name evidence="6" type="ORF">ACFSX9_15955</name>
</gene>
<evidence type="ECO:0000256" key="4">
    <source>
        <dbReference type="PROSITE-ProRule" id="PRU00433"/>
    </source>
</evidence>
<accession>A0ABW5ZCJ1</accession>
<sequence length="326" mass="37288">MKYLFTILTLAGLFSCQQDKKEYSAITEKSDAIEVEPSEGKKLMETHCYLCHGPKAAENDGRIAPPMVAIKARYIDREGYNKEEFIKYVSAFVENPTEELALMRGAVKKHGLMPKQAFPKESVQQIAEFMFDYQIEEPEWFKAHWESHGNKNWIQSGKKYTEAEAERTYADIGLEYALETKKLLGKNLMGTIQKKGTIEALDFCNIQAMPLTDSMSVNYNASIKRVSDKNRNPSNKANAEELKYIGQFKTQMASKETIKPVIIDKGNKIQFYYPIETNTMCLQCHGKEIKPEVAKQILKLYPKDLAIGYDEGEVRGIWSITFDKKK</sequence>
<evidence type="ECO:0000256" key="2">
    <source>
        <dbReference type="ARBA" id="ARBA00022723"/>
    </source>
</evidence>
<keyword evidence="3 4" id="KW-0408">Iron</keyword>
<dbReference type="EMBL" id="JBHUOL010000025">
    <property type="protein sequence ID" value="MFD2910225.1"/>
    <property type="molecule type" value="Genomic_DNA"/>
</dbReference>
<evidence type="ECO:0000313" key="7">
    <source>
        <dbReference type="Proteomes" id="UP001597549"/>
    </source>
</evidence>
<evidence type="ECO:0000259" key="5">
    <source>
        <dbReference type="PROSITE" id="PS51007"/>
    </source>
</evidence>
<evidence type="ECO:0000313" key="6">
    <source>
        <dbReference type="EMBL" id="MFD2910225.1"/>
    </source>
</evidence>
<dbReference type="Gene3D" id="1.10.760.10">
    <property type="entry name" value="Cytochrome c-like domain"/>
    <property type="match status" value="1"/>
</dbReference>